<evidence type="ECO:0000313" key="2">
    <source>
        <dbReference type="Proteomes" id="UP000828390"/>
    </source>
</evidence>
<dbReference type="AlphaFoldDB" id="A0A9D4F1C1"/>
<evidence type="ECO:0000313" key="1">
    <source>
        <dbReference type="EMBL" id="KAH3789509.1"/>
    </source>
</evidence>
<comment type="caution">
    <text evidence="1">The sequence shown here is derived from an EMBL/GenBank/DDBJ whole genome shotgun (WGS) entry which is preliminary data.</text>
</comment>
<reference evidence="1" key="2">
    <citation type="submission" date="2020-11" db="EMBL/GenBank/DDBJ databases">
        <authorList>
            <person name="McCartney M.A."/>
            <person name="Auch B."/>
            <person name="Kono T."/>
            <person name="Mallez S."/>
            <person name="Becker A."/>
            <person name="Gohl D.M."/>
            <person name="Silverstein K.A.T."/>
            <person name="Koren S."/>
            <person name="Bechman K.B."/>
            <person name="Herman A."/>
            <person name="Abrahante J.E."/>
            <person name="Garbe J."/>
        </authorList>
    </citation>
    <scope>NUCLEOTIDE SEQUENCE</scope>
    <source>
        <strain evidence="1">Duluth1</strain>
        <tissue evidence="1">Whole animal</tissue>
    </source>
</reference>
<reference evidence="1" key="1">
    <citation type="journal article" date="2019" name="bioRxiv">
        <title>The Genome of the Zebra Mussel, Dreissena polymorpha: A Resource for Invasive Species Research.</title>
        <authorList>
            <person name="McCartney M.A."/>
            <person name="Auch B."/>
            <person name="Kono T."/>
            <person name="Mallez S."/>
            <person name="Zhang Y."/>
            <person name="Obille A."/>
            <person name="Becker A."/>
            <person name="Abrahante J.E."/>
            <person name="Garbe J."/>
            <person name="Badalamenti J.P."/>
            <person name="Herman A."/>
            <person name="Mangelson H."/>
            <person name="Liachko I."/>
            <person name="Sullivan S."/>
            <person name="Sone E.D."/>
            <person name="Koren S."/>
            <person name="Silverstein K.A.T."/>
            <person name="Beckman K.B."/>
            <person name="Gohl D.M."/>
        </authorList>
    </citation>
    <scope>NUCLEOTIDE SEQUENCE</scope>
    <source>
        <strain evidence="1">Duluth1</strain>
        <tissue evidence="1">Whole animal</tissue>
    </source>
</reference>
<keyword evidence="2" id="KW-1185">Reference proteome</keyword>
<organism evidence="1 2">
    <name type="scientific">Dreissena polymorpha</name>
    <name type="common">Zebra mussel</name>
    <name type="synonym">Mytilus polymorpha</name>
    <dbReference type="NCBI Taxonomy" id="45954"/>
    <lineage>
        <taxon>Eukaryota</taxon>
        <taxon>Metazoa</taxon>
        <taxon>Spiralia</taxon>
        <taxon>Lophotrochozoa</taxon>
        <taxon>Mollusca</taxon>
        <taxon>Bivalvia</taxon>
        <taxon>Autobranchia</taxon>
        <taxon>Heteroconchia</taxon>
        <taxon>Euheterodonta</taxon>
        <taxon>Imparidentia</taxon>
        <taxon>Neoheterodontei</taxon>
        <taxon>Myida</taxon>
        <taxon>Dreissenoidea</taxon>
        <taxon>Dreissenidae</taxon>
        <taxon>Dreissena</taxon>
    </lineage>
</organism>
<protein>
    <submittedName>
        <fullName evidence="1">Uncharacterized protein</fullName>
    </submittedName>
</protein>
<gene>
    <name evidence="1" type="ORF">DPMN_167690</name>
</gene>
<sequence>MEPTMYCLQPISSQYSHYFDMSPANSILRQQVSSREPTKYFFQPIISQYSYYFDIIPANSETSGY</sequence>
<dbReference type="EMBL" id="JAIWYP010000008">
    <property type="protein sequence ID" value="KAH3789509.1"/>
    <property type="molecule type" value="Genomic_DNA"/>
</dbReference>
<dbReference type="Proteomes" id="UP000828390">
    <property type="component" value="Unassembled WGS sequence"/>
</dbReference>
<proteinExistence type="predicted"/>
<accession>A0A9D4F1C1</accession>
<name>A0A9D4F1C1_DREPO</name>